<accession>A0ABR3LGZ1</accession>
<dbReference type="EMBL" id="JAYMGO010000022">
    <property type="protein sequence ID" value="KAL1251276.1"/>
    <property type="molecule type" value="Genomic_DNA"/>
</dbReference>
<feature type="compositionally biased region" description="Basic and acidic residues" evidence="1">
    <location>
        <begin position="81"/>
        <end position="90"/>
    </location>
</feature>
<keyword evidence="3" id="KW-1185">Reference proteome</keyword>
<feature type="region of interest" description="Disordered" evidence="1">
    <location>
        <begin position="77"/>
        <end position="98"/>
    </location>
</feature>
<organism evidence="2 3">
    <name type="scientific">Cirrhinus molitorella</name>
    <name type="common">mud carp</name>
    <dbReference type="NCBI Taxonomy" id="172907"/>
    <lineage>
        <taxon>Eukaryota</taxon>
        <taxon>Metazoa</taxon>
        <taxon>Chordata</taxon>
        <taxon>Craniata</taxon>
        <taxon>Vertebrata</taxon>
        <taxon>Euteleostomi</taxon>
        <taxon>Actinopterygii</taxon>
        <taxon>Neopterygii</taxon>
        <taxon>Teleostei</taxon>
        <taxon>Ostariophysi</taxon>
        <taxon>Cypriniformes</taxon>
        <taxon>Cyprinidae</taxon>
        <taxon>Labeoninae</taxon>
        <taxon>Labeonini</taxon>
        <taxon>Cirrhinus</taxon>
    </lineage>
</organism>
<comment type="caution">
    <text evidence="2">The sequence shown here is derived from an EMBL/GenBank/DDBJ whole genome shotgun (WGS) entry which is preliminary data.</text>
</comment>
<protein>
    <submittedName>
        <fullName evidence="2">Uncharacterized protein</fullName>
    </submittedName>
</protein>
<reference evidence="2 3" key="1">
    <citation type="submission" date="2023-09" db="EMBL/GenBank/DDBJ databases">
        <authorList>
            <person name="Wang M."/>
        </authorList>
    </citation>
    <scope>NUCLEOTIDE SEQUENCE [LARGE SCALE GENOMIC DNA]</scope>
    <source>
        <strain evidence="2">GT-2023</strain>
        <tissue evidence="2">Liver</tissue>
    </source>
</reference>
<evidence type="ECO:0000313" key="2">
    <source>
        <dbReference type="EMBL" id="KAL1251276.1"/>
    </source>
</evidence>
<sequence>MSAWSVLTPRSNSICPASPVSKHHPFLLQPVMKIICLAGAETQHETSTSNKSCCQQWGLQDLSRSGRMKPYLYRPATQAVKSKEGPRPQEKSQSNQAGMSSLLLCQKWRFRHKVL</sequence>
<proteinExistence type="predicted"/>
<name>A0ABR3LGZ1_9TELE</name>
<evidence type="ECO:0000313" key="3">
    <source>
        <dbReference type="Proteomes" id="UP001558613"/>
    </source>
</evidence>
<gene>
    <name evidence="2" type="ORF">QQF64_019072</name>
</gene>
<evidence type="ECO:0000256" key="1">
    <source>
        <dbReference type="SAM" id="MobiDB-lite"/>
    </source>
</evidence>
<dbReference type="Proteomes" id="UP001558613">
    <property type="component" value="Unassembled WGS sequence"/>
</dbReference>